<evidence type="ECO:0000256" key="6">
    <source>
        <dbReference type="PROSITE-ProRule" id="PRU00050"/>
    </source>
</evidence>
<feature type="modified residue" description="4-aspartylphosphate" evidence="5 7">
    <location>
        <position position="56"/>
    </location>
</feature>
<dbReference type="InterPro" id="IPR008248">
    <property type="entry name" value="CheB-like"/>
</dbReference>
<comment type="domain">
    <text evidence="5">Contains a C-terminal catalytic domain, and an N-terminal region which modulates catalytic activity.</text>
</comment>
<evidence type="ECO:0000256" key="7">
    <source>
        <dbReference type="PROSITE-ProRule" id="PRU00169"/>
    </source>
</evidence>
<dbReference type="InterPro" id="IPR001789">
    <property type="entry name" value="Sig_transdc_resp-reg_receiver"/>
</dbReference>
<feature type="active site" evidence="5 6">
    <location>
        <position position="202"/>
    </location>
</feature>
<comment type="function">
    <text evidence="5">Involved in chemotaxis. Part of a chemotaxis signal transduction system that modulates chemotaxis in response to various stimuli. Catalyzes the demethylation of specific methylglutamate residues introduced into the chemoreceptors (methyl-accepting chemotaxis proteins or MCP) by CheR. Also mediates the irreversible deamidation of specific glutamine residues to glutamic acid.</text>
</comment>
<gene>
    <name evidence="5 10" type="primary">cheB</name>
    <name evidence="10" type="ORF">GCM10007968_04880</name>
</gene>
<keyword evidence="5 7" id="KW-0597">Phosphoprotein</keyword>
<evidence type="ECO:0000259" key="9">
    <source>
        <dbReference type="PROSITE" id="PS50122"/>
    </source>
</evidence>
<evidence type="ECO:0000313" key="10">
    <source>
        <dbReference type="EMBL" id="GGL44004.1"/>
    </source>
</evidence>
<dbReference type="PANTHER" id="PTHR42872:SF6">
    <property type="entry name" value="PROTEIN-GLUTAMATE METHYLESTERASE_PROTEIN-GLUTAMINE GLUTAMINASE"/>
    <property type="match status" value="1"/>
</dbReference>
<dbReference type="Proteomes" id="UP000654670">
    <property type="component" value="Unassembled WGS sequence"/>
</dbReference>
<dbReference type="NCBIfam" id="NF001965">
    <property type="entry name" value="PRK00742.1"/>
    <property type="match status" value="1"/>
</dbReference>
<dbReference type="RefSeq" id="WP_188801492.1">
    <property type="nucleotide sequence ID" value="NZ_BMOK01000002.1"/>
</dbReference>
<evidence type="ECO:0000256" key="2">
    <source>
        <dbReference type="ARBA" id="ARBA00022500"/>
    </source>
</evidence>
<evidence type="ECO:0000313" key="11">
    <source>
        <dbReference type="Proteomes" id="UP000654670"/>
    </source>
</evidence>
<comment type="similarity">
    <text evidence="5">Belongs to the CheB family.</text>
</comment>
<dbReference type="Gene3D" id="3.40.50.2300">
    <property type="match status" value="1"/>
</dbReference>
<name>A0A917VYA2_9BACL</name>
<dbReference type="EC" id="3.5.1.44" evidence="5"/>
<dbReference type="CDD" id="cd17541">
    <property type="entry name" value="REC_CheB-like"/>
    <property type="match status" value="1"/>
</dbReference>
<evidence type="ECO:0000259" key="8">
    <source>
        <dbReference type="PROSITE" id="PS50110"/>
    </source>
</evidence>
<feature type="domain" description="Response regulatory" evidence="8">
    <location>
        <begin position="5"/>
        <end position="123"/>
    </location>
</feature>
<dbReference type="PIRSF" id="PIRSF000876">
    <property type="entry name" value="RR_chemtxs_CheB"/>
    <property type="match status" value="1"/>
</dbReference>
<evidence type="ECO:0000256" key="5">
    <source>
        <dbReference type="HAMAP-Rule" id="MF_00099"/>
    </source>
</evidence>
<feature type="active site" evidence="5 6">
    <location>
        <position position="175"/>
    </location>
</feature>
<dbReference type="GO" id="GO:0006935">
    <property type="term" value="P:chemotaxis"/>
    <property type="evidence" value="ECO:0007669"/>
    <property type="project" value="UniProtKB-UniRule"/>
</dbReference>
<comment type="subcellular location">
    <subcellularLocation>
        <location evidence="5">Cytoplasm</location>
    </subcellularLocation>
</comment>
<protein>
    <recommendedName>
        <fullName evidence="5">Protein-glutamate methylesterase/protein-glutamine glutaminase</fullName>
        <ecNumber evidence="5">3.1.1.61</ecNumber>
        <ecNumber evidence="5">3.5.1.44</ecNumber>
    </recommendedName>
</protein>
<dbReference type="GO" id="GO:0008984">
    <property type="term" value="F:protein-glutamate methylesterase activity"/>
    <property type="evidence" value="ECO:0007669"/>
    <property type="project" value="UniProtKB-UniRule"/>
</dbReference>
<proteinExistence type="inferred from homology"/>
<dbReference type="SMART" id="SM00448">
    <property type="entry name" value="REC"/>
    <property type="match status" value="1"/>
</dbReference>
<dbReference type="GO" id="GO:0005737">
    <property type="term" value="C:cytoplasm"/>
    <property type="evidence" value="ECO:0007669"/>
    <property type="project" value="UniProtKB-SubCell"/>
</dbReference>
<comment type="PTM">
    <text evidence="5">Phosphorylated by CheA. Phosphorylation of the N-terminal regulatory domain activates the methylesterase activity.</text>
</comment>
<dbReference type="GO" id="GO:0000156">
    <property type="term" value="F:phosphorelay response regulator activity"/>
    <property type="evidence" value="ECO:0007669"/>
    <property type="project" value="InterPro"/>
</dbReference>
<dbReference type="PROSITE" id="PS50110">
    <property type="entry name" value="RESPONSE_REGULATORY"/>
    <property type="match status" value="1"/>
</dbReference>
<dbReference type="PANTHER" id="PTHR42872">
    <property type="entry name" value="PROTEIN-GLUTAMATE METHYLESTERASE/PROTEIN-GLUTAMINE GLUTAMINASE"/>
    <property type="match status" value="1"/>
</dbReference>
<feature type="active site" evidence="5 6">
    <location>
        <position position="299"/>
    </location>
</feature>
<dbReference type="PROSITE" id="PS50122">
    <property type="entry name" value="CHEB"/>
    <property type="match status" value="1"/>
</dbReference>
<evidence type="ECO:0000256" key="4">
    <source>
        <dbReference type="ARBA" id="ARBA00048267"/>
    </source>
</evidence>
<dbReference type="CDD" id="cd16432">
    <property type="entry name" value="CheB_Rec"/>
    <property type="match status" value="1"/>
</dbReference>
<dbReference type="EMBL" id="BMOK01000002">
    <property type="protein sequence ID" value="GGL44004.1"/>
    <property type="molecule type" value="Genomic_DNA"/>
</dbReference>
<dbReference type="Pfam" id="PF00072">
    <property type="entry name" value="Response_reg"/>
    <property type="match status" value="1"/>
</dbReference>
<accession>A0A917VYA2</accession>
<comment type="caution">
    <text evidence="10">The sequence shown here is derived from an EMBL/GenBank/DDBJ whole genome shotgun (WGS) entry which is preliminary data.</text>
</comment>
<dbReference type="SUPFAM" id="SSF52172">
    <property type="entry name" value="CheY-like"/>
    <property type="match status" value="1"/>
</dbReference>
<keyword evidence="11" id="KW-1185">Reference proteome</keyword>
<dbReference type="Pfam" id="PF01339">
    <property type="entry name" value="CheB_methylest"/>
    <property type="match status" value="1"/>
</dbReference>
<evidence type="ECO:0000256" key="3">
    <source>
        <dbReference type="ARBA" id="ARBA00022801"/>
    </source>
</evidence>
<feature type="domain" description="CheB-type methylesterase" evidence="9">
    <location>
        <begin position="163"/>
        <end position="352"/>
    </location>
</feature>
<comment type="catalytic activity">
    <reaction evidence="4 5">
        <text>[protein]-L-glutamate 5-O-methyl ester + H2O = L-glutamyl-[protein] + methanol + H(+)</text>
        <dbReference type="Rhea" id="RHEA:23236"/>
        <dbReference type="Rhea" id="RHEA-COMP:10208"/>
        <dbReference type="Rhea" id="RHEA-COMP:10311"/>
        <dbReference type="ChEBI" id="CHEBI:15377"/>
        <dbReference type="ChEBI" id="CHEBI:15378"/>
        <dbReference type="ChEBI" id="CHEBI:17790"/>
        <dbReference type="ChEBI" id="CHEBI:29973"/>
        <dbReference type="ChEBI" id="CHEBI:82795"/>
        <dbReference type="EC" id="3.1.1.61"/>
    </reaction>
</comment>
<dbReference type="HAMAP" id="MF_00099">
    <property type="entry name" value="CheB_chemtxs"/>
    <property type="match status" value="1"/>
</dbReference>
<dbReference type="InterPro" id="IPR035909">
    <property type="entry name" value="CheB_C"/>
</dbReference>
<dbReference type="InterPro" id="IPR000673">
    <property type="entry name" value="Sig_transdc_resp-reg_Me-estase"/>
</dbReference>
<dbReference type="EC" id="3.1.1.61" evidence="5"/>
<dbReference type="SUPFAM" id="SSF52738">
    <property type="entry name" value="Methylesterase CheB, C-terminal domain"/>
    <property type="match status" value="1"/>
</dbReference>
<dbReference type="Gene3D" id="3.40.50.180">
    <property type="entry name" value="Methylesterase CheB, C-terminal domain"/>
    <property type="match status" value="1"/>
</dbReference>
<sequence length="362" mass="39002">MDPIQVLVVDDSAFMRQTLKAMIEEDVSMHVIATARNADDALMKLAKYKPDIVTLDIVLSGEKDGLYVLHEIMARQPTPTIMVSGASDKNAHYVIEAISSGAFDFIFKPSAGPGNIERIQLELQTKIRQAVRSGPAVHCQPIEAQKYTRPVSKIVSKTTDTASAGNASLVLIGTSTGGPKALQTVIPALKENLPAPVLIVQHMPPRFTQSLAERLNGLSALKCSEAKEGEVLEKGHVYIAPGGFHLHVTENENGRLSVHLSDSVPVHGVRPAVDVTLKSLLMVKKSSFVIAILTGMGKDGAEGLEELKEKRNNVYAIAESEESCIVYGMPKAAIETGKVDEVCPLYRVASAICRQFGIRGAD</sequence>
<keyword evidence="1 5" id="KW-0963">Cytoplasm</keyword>
<organism evidence="10 11">
    <name type="scientific">Sporolactobacillus putidus</name>
    <dbReference type="NCBI Taxonomy" id="492735"/>
    <lineage>
        <taxon>Bacteria</taxon>
        <taxon>Bacillati</taxon>
        <taxon>Bacillota</taxon>
        <taxon>Bacilli</taxon>
        <taxon>Bacillales</taxon>
        <taxon>Sporolactobacillaceae</taxon>
        <taxon>Sporolactobacillus</taxon>
    </lineage>
</organism>
<dbReference type="GO" id="GO:0050568">
    <property type="term" value="F:protein-glutamine glutaminase activity"/>
    <property type="evidence" value="ECO:0007669"/>
    <property type="project" value="UniProtKB-UniRule"/>
</dbReference>
<evidence type="ECO:0000256" key="1">
    <source>
        <dbReference type="ARBA" id="ARBA00022490"/>
    </source>
</evidence>
<reference evidence="10" key="2">
    <citation type="submission" date="2020-09" db="EMBL/GenBank/DDBJ databases">
        <authorList>
            <person name="Sun Q."/>
            <person name="Ohkuma M."/>
        </authorList>
    </citation>
    <scope>NUCLEOTIDE SEQUENCE</scope>
    <source>
        <strain evidence="10">JCM 15325</strain>
    </source>
</reference>
<keyword evidence="3 5" id="KW-0378">Hydrolase</keyword>
<keyword evidence="2 5" id="KW-0145">Chemotaxis</keyword>
<comment type="catalytic activity">
    <reaction evidence="5">
        <text>L-glutaminyl-[protein] + H2O = L-glutamyl-[protein] + NH4(+)</text>
        <dbReference type="Rhea" id="RHEA:16441"/>
        <dbReference type="Rhea" id="RHEA-COMP:10207"/>
        <dbReference type="Rhea" id="RHEA-COMP:10208"/>
        <dbReference type="ChEBI" id="CHEBI:15377"/>
        <dbReference type="ChEBI" id="CHEBI:28938"/>
        <dbReference type="ChEBI" id="CHEBI:29973"/>
        <dbReference type="ChEBI" id="CHEBI:30011"/>
        <dbReference type="EC" id="3.5.1.44"/>
    </reaction>
</comment>
<reference evidence="10" key="1">
    <citation type="journal article" date="2014" name="Int. J. Syst. Evol. Microbiol.">
        <title>Complete genome sequence of Corynebacterium casei LMG S-19264T (=DSM 44701T), isolated from a smear-ripened cheese.</title>
        <authorList>
            <consortium name="US DOE Joint Genome Institute (JGI-PGF)"/>
            <person name="Walter F."/>
            <person name="Albersmeier A."/>
            <person name="Kalinowski J."/>
            <person name="Ruckert C."/>
        </authorList>
    </citation>
    <scope>NUCLEOTIDE SEQUENCE</scope>
    <source>
        <strain evidence="10">JCM 15325</strain>
    </source>
</reference>
<dbReference type="AlphaFoldDB" id="A0A917VYA2"/>
<dbReference type="InterPro" id="IPR011006">
    <property type="entry name" value="CheY-like_superfamily"/>
</dbReference>